<keyword evidence="1" id="KW-0472">Membrane</keyword>
<feature type="transmembrane region" description="Helical" evidence="1">
    <location>
        <begin position="92"/>
        <end position="119"/>
    </location>
</feature>
<dbReference type="NCBIfam" id="TIGR03544">
    <property type="entry name" value="DivI1A_domain"/>
    <property type="match status" value="2"/>
</dbReference>
<dbReference type="EMBL" id="CP092488">
    <property type="protein sequence ID" value="UMB67704.1"/>
    <property type="molecule type" value="Genomic_DNA"/>
</dbReference>
<evidence type="ECO:0000313" key="3">
    <source>
        <dbReference type="Proteomes" id="UP001055336"/>
    </source>
</evidence>
<name>A0ABY3VE45_9MYCO</name>
<evidence type="ECO:0000256" key="1">
    <source>
        <dbReference type="SAM" id="Phobius"/>
    </source>
</evidence>
<keyword evidence="1" id="KW-1133">Transmembrane helix</keyword>
<evidence type="ECO:0000313" key="2">
    <source>
        <dbReference type="EMBL" id="UMB67704.1"/>
    </source>
</evidence>
<accession>A0ABY3VE45</accession>
<organism evidence="2 3">
    <name type="scientific">Mycobacterium paraterrae</name>
    <dbReference type="NCBI Taxonomy" id="577492"/>
    <lineage>
        <taxon>Bacteria</taxon>
        <taxon>Bacillati</taxon>
        <taxon>Actinomycetota</taxon>
        <taxon>Actinomycetes</taxon>
        <taxon>Mycobacteriales</taxon>
        <taxon>Mycobacteriaceae</taxon>
        <taxon>Mycobacterium</taxon>
    </lineage>
</organism>
<dbReference type="RefSeq" id="WP_240258165.1">
    <property type="nucleotide sequence ID" value="NZ_CP092488.2"/>
</dbReference>
<keyword evidence="1" id="KW-0812">Transmembrane</keyword>
<sequence>MSFSRPLGWRGYHHDDVDGFLDRLEAALRDPAGHVLTAQQVGEVNFRPAPPGRLGYKTEEVDAFVGRVRAHFGLPDPPPARPPKQRRWPRRLLSVLAAFGVAGMSLLFCGIAGCDYLAYRAGTPTAASVQYCADDNTGSEGLLNLVVPRIKRCAITWSVDGQSYSGSVDAYTYGFRQRPQSMEVRVRGNTADTPASAINDLVVAGLFLSLGVVVVFFLWTGRQLWRIVEFVFYN</sequence>
<protein>
    <submittedName>
        <fullName evidence="2">DivIVA domain-containing protein</fullName>
    </submittedName>
</protein>
<feature type="transmembrane region" description="Helical" evidence="1">
    <location>
        <begin position="201"/>
        <end position="219"/>
    </location>
</feature>
<dbReference type="Proteomes" id="UP001055336">
    <property type="component" value="Chromosome"/>
</dbReference>
<dbReference type="InterPro" id="IPR019933">
    <property type="entry name" value="DivIVA_domain"/>
</dbReference>
<gene>
    <name evidence="2" type="ORF">MKK62_14450</name>
</gene>
<proteinExistence type="predicted"/>
<reference evidence="2" key="1">
    <citation type="submission" date="2022-08" db="EMBL/GenBank/DDBJ databases">
        <title>Whole genome sequencing of non-tuberculosis mycobacteria type-strains.</title>
        <authorList>
            <person name="Igarashi Y."/>
            <person name="Osugi A."/>
            <person name="Mitarai S."/>
        </authorList>
    </citation>
    <scope>NUCLEOTIDE SEQUENCE</scope>
    <source>
        <strain evidence="2">DSM 45127</strain>
    </source>
</reference>
<keyword evidence="3" id="KW-1185">Reference proteome</keyword>